<evidence type="ECO:0000256" key="1">
    <source>
        <dbReference type="SAM" id="SignalP"/>
    </source>
</evidence>
<dbReference type="AlphaFoldDB" id="A0A1M3U1F2"/>
<accession>A0A1M3U1F2</accession>
<dbReference type="VEuPathDB" id="FungiDB:ASPFODRAFT_67169"/>
<reference evidence="3" key="1">
    <citation type="journal article" date="2017" name="Genome Biol.">
        <title>Comparative genomics reveals high biological diversity and specific adaptations in the industrially and medically important fungal genus Aspergillus.</title>
        <authorList>
            <person name="de Vries R.P."/>
            <person name="Riley R."/>
            <person name="Wiebenga A."/>
            <person name="Aguilar-Osorio G."/>
            <person name="Amillis S."/>
            <person name="Uchima C.A."/>
            <person name="Anderluh G."/>
            <person name="Asadollahi M."/>
            <person name="Askin M."/>
            <person name="Barry K."/>
            <person name="Battaglia E."/>
            <person name="Bayram O."/>
            <person name="Benocci T."/>
            <person name="Braus-Stromeyer S.A."/>
            <person name="Caldana C."/>
            <person name="Canovas D."/>
            <person name="Cerqueira G.C."/>
            <person name="Chen F."/>
            <person name="Chen W."/>
            <person name="Choi C."/>
            <person name="Clum A."/>
            <person name="Dos Santos R.A."/>
            <person name="Damasio A.R."/>
            <person name="Diallinas G."/>
            <person name="Emri T."/>
            <person name="Fekete E."/>
            <person name="Flipphi M."/>
            <person name="Freyberg S."/>
            <person name="Gallo A."/>
            <person name="Gournas C."/>
            <person name="Habgood R."/>
            <person name="Hainaut M."/>
            <person name="Harispe M.L."/>
            <person name="Henrissat B."/>
            <person name="Hilden K.S."/>
            <person name="Hope R."/>
            <person name="Hossain A."/>
            <person name="Karabika E."/>
            <person name="Karaffa L."/>
            <person name="Karanyi Z."/>
            <person name="Krasevec N."/>
            <person name="Kuo A."/>
            <person name="Kusch H."/>
            <person name="LaButti K."/>
            <person name="Lagendijk E.L."/>
            <person name="Lapidus A."/>
            <person name="Levasseur A."/>
            <person name="Lindquist E."/>
            <person name="Lipzen A."/>
            <person name="Logrieco A.F."/>
            <person name="MacCabe A."/>
            <person name="Maekelae M.R."/>
            <person name="Malavazi I."/>
            <person name="Melin P."/>
            <person name="Meyer V."/>
            <person name="Mielnichuk N."/>
            <person name="Miskei M."/>
            <person name="Molnar A.P."/>
            <person name="Mule G."/>
            <person name="Ngan C.Y."/>
            <person name="Orejas M."/>
            <person name="Orosz E."/>
            <person name="Ouedraogo J.P."/>
            <person name="Overkamp K.M."/>
            <person name="Park H.-S."/>
            <person name="Perrone G."/>
            <person name="Piumi F."/>
            <person name="Punt P.J."/>
            <person name="Ram A.F."/>
            <person name="Ramon A."/>
            <person name="Rauscher S."/>
            <person name="Record E."/>
            <person name="Riano-Pachon D.M."/>
            <person name="Robert V."/>
            <person name="Roehrig J."/>
            <person name="Ruller R."/>
            <person name="Salamov A."/>
            <person name="Salih N.S."/>
            <person name="Samson R.A."/>
            <person name="Sandor E."/>
            <person name="Sanguinetti M."/>
            <person name="Schuetze T."/>
            <person name="Sepcic K."/>
            <person name="Shelest E."/>
            <person name="Sherlock G."/>
            <person name="Sophianopoulou V."/>
            <person name="Squina F.M."/>
            <person name="Sun H."/>
            <person name="Susca A."/>
            <person name="Todd R.B."/>
            <person name="Tsang A."/>
            <person name="Unkles S.E."/>
            <person name="van de Wiele N."/>
            <person name="van Rossen-Uffink D."/>
            <person name="Oliveira J.V."/>
            <person name="Vesth T.C."/>
            <person name="Visser J."/>
            <person name="Yu J.-H."/>
            <person name="Zhou M."/>
            <person name="Andersen M.R."/>
            <person name="Archer D.B."/>
            <person name="Baker S.E."/>
            <person name="Benoit I."/>
            <person name="Brakhage A.A."/>
            <person name="Braus G.H."/>
            <person name="Fischer R."/>
            <person name="Frisvad J.C."/>
            <person name="Goldman G.H."/>
            <person name="Houbraken J."/>
            <person name="Oakley B."/>
            <person name="Pocsi I."/>
            <person name="Scazzocchio C."/>
            <person name="Seiboth B."/>
            <person name="vanKuyk P.A."/>
            <person name="Wortman J."/>
            <person name="Dyer P.S."/>
            <person name="Grigoriev I.V."/>
        </authorList>
    </citation>
    <scope>NUCLEOTIDE SEQUENCE [LARGE SCALE GENOMIC DNA]</scope>
    <source>
        <strain evidence="3">CBS 106.47</strain>
    </source>
</reference>
<sequence>MKLLAVFGALALSATANAAVTATCTPGLNYCSGVLEDVGNNGDAIEDALRRYGLGNNSRNTNLWPYYVFHCNDDHTLTVVDDCQLGCLNHGKGQNDSC</sequence>
<name>A0A1M3U1F2_ASPLC</name>
<proteinExistence type="predicted"/>
<evidence type="ECO:0000313" key="2">
    <source>
        <dbReference type="EMBL" id="OJZ92839.1"/>
    </source>
</evidence>
<gene>
    <name evidence="2" type="ORF">ASPFODRAFT_67169</name>
</gene>
<protein>
    <submittedName>
        <fullName evidence="2">Uncharacterized protein</fullName>
    </submittedName>
</protein>
<dbReference type="EMBL" id="KV878236">
    <property type="protein sequence ID" value="OJZ92839.1"/>
    <property type="molecule type" value="Genomic_DNA"/>
</dbReference>
<dbReference type="Proteomes" id="UP000184063">
    <property type="component" value="Unassembled WGS sequence"/>
</dbReference>
<feature type="chain" id="PRO_5009898388" evidence="1">
    <location>
        <begin position="19"/>
        <end position="98"/>
    </location>
</feature>
<feature type="signal peptide" evidence="1">
    <location>
        <begin position="1"/>
        <end position="18"/>
    </location>
</feature>
<organism evidence="2 3">
    <name type="scientific">Aspergillus luchuensis (strain CBS 106.47)</name>
    <dbReference type="NCBI Taxonomy" id="1137211"/>
    <lineage>
        <taxon>Eukaryota</taxon>
        <taxon>Fungi</taxon>
        <taxon>Dikarya</taxon>
        <taxon>Ascomycota</taxon>
        <taxon>Pezizomycotina</taxon>
        <taxon>Eurotiomycetes</taxon>
        <taxon>Eurotiomycetidae</taxon>
        <taxon>Eurotiales</taxon>
        <taxon>Aspergillaceae</taxon>
        <taxon>Aspergillus</taxon>
        <taxon>Aspergillus subgen. Circumdati</taxon>
    </lineage>
</organism>
<evidence type="ECO:0000313" key="3">
    <source>
        <dbReference type="Proteomes" id="UP000184063"/>
    </source>
</evidence>
<keyword evidence="1" id="KW-0732">Signal</keyword>